<proteinExistence type="predicted"/>
<evidence type="ECO:0000313" key="2">
    <source>
        <dbReference type="Proteomes" id="UP000781710"/>
    </source>
</evidence>
<name>A0ABQ6ZKV0_9GAMM</name>
<sequence length="153" mass="16258">MMPFAHAADFTAQRSVPFAEDSIVAGNIKRECPIGTQLTDALVRFASAGGHRVELVETLDTASGQALKLEFHDAQSAGNAWMGHRKSVTVKGWLYRDGQQVAKFVARRNSGGGFAGGFKGSCAVLERTVNAIGKDVAGWLNNPVDGGQLGDLR</sequence>
<reference evidence="1 2" key="1">
    <citation type="submission" date="2017-10" db="EMBL/GenBank/DDBJ databases">
        <title>Whole genome sequencing of members of genus Pseudoxanthomonas.</title>
        <authorList>
            <person name="Kumar S."/>
            <person name="Bansal K."/>
            <person name="Kaur A."/>
            <person name="Patil P."/>
            <person name="Sharma S."/>
            <person name="Patil P.B."/>
        </authorList>
    </citation>
    <scope>NUCLEOTIDE SEQUENCE [LARGE SCALE GENOMIC DNA]</scope>
    <source>
        <strain evidence="1 2">DSM 17109</strain>
    </source>
</reference>
<protein>
    <recommendedName>
        <fullName evidence="3">DUF4410 domain-containing protein</fullName>
    </recommendedName>
</protein>
<dbReference type="EMBL" id="PDWW01000002">
    <property type="protein sequence ID" value="KAF1726879.1"/>
    <property type="molecule type" value="Genomic_DNA"/>
</dbReference>
<dbReference type="Proteomes" id="UP000781710">
    <property type="component" value="Unassembled WGS sequence"/>
</dbReference>
<evidence type="ECO:0008006" key="3">
    <source>
        <dbReference type="Google" id="ProtNLM"/>
    </source>
</evidence>
<keyword evidence="2" id="KW-1185">Reference proteome</keyword>
<comment type="caution">
    <text evidence="1">The sequence shown here is derived from an EMBL/GenBank/DDBJ whole genome shotgun (WGS) entry which is preliminary data.</text>
</comment>
<gene>
    <name evidence="1" type="ORF">CSC78_01855</name>
</gene>
<organism evidence="1 2">
    <name type="scientific">Pseudoxanthomonas japonensis</name>
    <dbReference type="NCBI Taxonomy" id="69284"/>
    <lineage>
        <taxon>Bacteria</taxon>
        <taxon>Pseudomonadati</taxon>
        <taxon>Pseudomonadota</taxon>
        <taxon>Gammaproteobacteria</taxon>
        <taxon>Lysobacterales</taxon>
        <taxon>Lysobacteraceae</taxon>
        <taxon>Pseudoxanthomonas</taxon>
    </lineage>
</organism>
<accession>A0ABQ6ZKV0</accession>
<evidence type="ECO:0000313" key="1">
    <source>
        <dbReference type="EMBL" id="KAF1726879.1"/>
    </source>
</evidence>